<gene>
    <name evidence="3" type="ORF">H9815_04960</name>
</gene>
<evidence type="ECO:0000259" key="2">
    <source>
        <dbReference type="Pfam" id="PF07859"/>
    </source>
</evidence>
<dbReference type="Pfam" id="PF07859">
    <property type="entry name" value="Abhydrolase_3"/>
    <property type="match status" value="1"/>
</dbReference>
<dbReference type="InterPro" id="IPR029058">
    <property type="entry name" value="AB_hydrolase_fold"/>
</dbReference>
<organism evidence="3 4">
    <name type="scientific">Candidatus Ruania gallistercoris</name>
    <dbReference type="NCBI Taxonomy" id="2838746"/>
    <lineage>
        <taxon>Bacteria</taxon>
        <taxon>Bacillati</taxon>
        <taxon>Actinomycetota</taxon>
        <taxon>Actinomycetes</taxon>
        <taxon>Micrococcales</taxon>
        <taxon>Ruaniaceae</taxon>
        <taxon>Ruania</taxon>
    </lineage>
</organism>
<comment type="caution">
    <text evidence="3">The sequence shown here is derived from an EMBL/GenBank/DDBJ whole genome shotgun (WGS) entry which is preliminary data.</text>
</comment>
<keyword evidence="1 3" id="KW-0378">Hydrolase</keyword>
<reference evidence="3" key="2">
    <citation type="submission" date="2021-04" db="EMBL/GenBank/DDBJ databases">
        <authorList>
            <person name="Gilroy R."/>
        </authorList>
    </citation>
    <scope>NUCLEOTIDE SEQUENCE</scope>
    <source>
        <strain evidence="3">ChiGjej4B4-7305</strain>
    </source>
</reference>
<dbReference type="SUPFAM" id="SSF53474">
    <property type="entry name" value="alpha/beta-Hydrolases"/>
    <property type="match status" value="1"/>
</dbReference>
<protein>
    <submittedName>
        <fullName evidence="3">Alpha/beta hydrolase</fullName>
    </submittedName>
</protein>
<sequence>MDLRTVAYGPRPDQLLDIRTARPAREEPVLVYFHGGGLAGGSRRDAAGVLDALAGAGVTVAAPDYRLYPQARYPQYLTDAAEAIAWTRAAFPGHRLLVGGSSAGAYLAMMLCFDARWLAEADVAVAEVAGWVFDAGQPTTHFAVLRERGIDPRRVLVDEAAPLFHVGTQSRLAPALIVLAADDVPGRREQTEVLLATLRAYGLDALVRTEVLAGYQHSSYLDDAAPQGQSQFAALVLELIGGLGRTG</sequence>
<dbReference type="PANTHER" id="PTHR48081">
    <property type="entry name" value="AB HYDROLASE SUPERFAMILY PROTEIN C4A8.06C"/>
    <property type="match status" value="1"/>
</dbReference>
<dbReference type="GO" id="GO:0016787">
    <property type="term" value="F:hydrolase activity"/>
    <property type="evidence" value="ECO:0007669"/>
    <property type="project" value="UniProtKB-KW"/>
</dbReference>
<dbReference type="AlphaFoldDB" id="A0A9D2ECM2"/>
<name>A0A9D2ECM2_9MICO</name>
<dbReference type="EMBL" id="DXBY01000078">
    <property type="protein sequence ID" value="HIZ35104.1"/>
    <property type="molecule type" value="Genomic_DNA"/>
</dbReference>
<evidence type="ECO:0000256" key="1">
    <source>
        <dbReference type="ARBA" id="ARBA00022801"/>
    </source>
</evidence>
<dbReference type="Gene3D" id="3.40.50.1820">
    <property type="entry name" value="alpha/beta hydrolase"/>
    <property type="match status" value="1"/>
</dbReference>
<dbReference type="InterPro" id="IPR050300">
    <property type="entry name" value="GDXG_lipolytic_enzyme"/>
</dbReference>
<dbReference type="PANTHER" id="PTHR48081:SF9">
    <property type="entry name" value="CARBOXYLESTERASE"/>
    <property type="match status" value="1"/>
</dbReference>
<dbReference type="InterPro" id="IPR013094">
    <property type="entry name" value="AB_hydrolase_3"/>
</dbReference>
<evidence type="ECO:0000313" key="3">
    <source>
        <dbReference type="EMBL" id="HIZ35104.1"/>
    </source>
</evidence>
<proteinExistence type="predicted"/>
<accession>A0A9D2ECM2</accession>
<evidence type="ECO:0000313" key="4">
    <source>
        <dbReference type="Proteomes" id="UP000824037"/>
    </source>
</evidence>
<reference evidence="3" key="1">
    <citation type="journal article" date="2021" name="PeerJ">
        <title>Extensive microbial diversity within the chicken gut microbiome revealed by metagenomics and culture.</title>
        <authorList>
            <person name="Gilroy R."/>
            <person name="Ravi A."/>
            <person name="Getino M."/>
            <person name="Pursley I."/>
            <person name="Horton D.L."/>
            <person name="Alikhan N.F."/>
            <person name="Baker D."/>
            <person name="Gharbi K."/>
            <person name="Hall N."/>
            <person name="Watson M."/>
            <person name="Adriaenssens E.M."/>
            <person name="Foster-Nyarko E."/>
            <person name="Jarju S."/>
            <person name="Secka A."/>
            <person name="Antonio M."/>
            <person name="Oren A."/>
            <person name="Chaudhuri R.R."/>
            <person name="La Ragione R."/>
            <person name="Hildebrand F."/>
            <person name="Pallen M.J."/>
        </authorList>
    </citation>
    <scope>NUCLEOTIDE SEQUENCE</scope>
    <source>
        <strain evidence="3">ChiGjej4B4-7305</strain>
    </source>
</reference>
<dbReference type="Proteomes" id="UP000824037">
    <property type="component" value="Unassembled WGS sequence"/>
</dbReference>
<feature type="domain" description="Alpha/beta hydrolase fold-3" evidence="2">
    <location>
        <begin position="30"/>
        <end position="184"/>
    </location>
</feature>